<dbReference type="SUPFAM" id="SSF69618">
    <property type="entry name" value="HemD-like"/>
    <property type="match status" value="1"/>
</dbReference>
<dbReference type="KEGG" id="top:TOPB45_1456"/>
<dbReference type="eggNOG" id="COG1587">
    <property type="taxonomic scope" value="Bacteria"/>
</dbReference>
<keyword evidence="7" id="KW-0627">Porphyrin biosynthesis</keyword>
<dbReference type="Pfam" id="PF02602">
    <property type="entry name" value="HEM4"/>
    <property type="match status" value="1"/>
</dbReference>
<dbReference type="GO" id="GO:0004852">
    <property type="term" value="F:uroporphyrinogen-III synthase activity"/>
    <property type="evidence" value="ECO:0007669"/>
    <property type="project" value="InterPro"/>
</dbReference>
<gene>
    <name evidence="13" type="ordered locus">TOPB45_1456</name>
</gene>
<name>F8C343_THEGP</name>
<evidence type="ECO:0000256" key="3">
    <source>
        <dbReference type="ARBA" id="ARBA00022573"/>
    </source>
</evidence>
<dbReference type="PROSITE" id="PS00840">
    <property type="entry name" value="SUMT_2"/>
    <property type="match status" value="1"/>
</dbReference>
<dbReference type="CDD" id="cd06578">
    <property type="entry name" value="HemD"/>
    <property type="match status" value="1"/>
</dbReference>
<evidence type="ECO:0000256" key="9">
    <source>
        <dbReference type="ARBA" id="ARBA00060548"/>
    </source>
</evidence>
<dbReference type="FunFam" id="3.30.950.10:FF:000001">
    <property type="entry name" value="Siroheme synthase"/>
    <property type="match status" value="1"/>
</dbReference>
<dbReference type="InterPro" id="IPR006366">
    <property type="entry name" value="CobA/CysG_C"/>
</dbReference>
<dbReference type="Gene3D" id="3.30.950.10">
    <property type="entry name" value="Methyltransferase, Cobalt-precorrin-4 Transmethylase, Domain 2"/>
    <property type="match status" value="1"/>
</dbReference>
<evidence type="ECO:0000256" key="5">
    <source>
        <dbReference type="ARBA" id="ARBA00022679"/>
    </source>
</evidence>
<dbReference type="InterPro" id="IPR036108">
    <property type="entry name" value="4pyrrol_syn_uPrphyn_synt_sf"/>
</dbReference>
<dbReference type="HOGENOM" id="CLU_011276_6_0_0"/>
<evidence type="ECO:0000259" key="11">
    <source>
        <dbReference type="Pfam" id="PF00590"/>
    </source>
</evidence>
<feature type="domain" description="Tetrapyrrole biosynthesis uroporphyrinogen III synthase" evidence="12">
    <location>
        <begin position="267"/>
        <end position="494"/>
    </location>
</feature>
<dbReference type="AlphaFoldDB" id="F8C343"/>
<keyword evidence="14" id="KW-1185">Reference proteome</keyword>
<dbReference type="GO" id="GO:0032259">
    <property type="term" value="P:methylation"/>
    <property type="evidence" value="ECO:0007669"/>
    <property type="project" value="UniProtKB-KW"/>
</dbReference>
<evidence type="ECO:0000256" key="10">
    <source>
        <dbReference type="RuleBase" id="RU003960"/>
    </source>
</evidence>
<keyword evidence="3" id="KW-0169">Cobalamin biosynthesis</keyword>
<evidence type="ECO:0000256" key="1">
    <source>
        <dbReference type="ARBA" id="ARBA00005879"/>
    </source>
</evidence>
<dbReference type="PATRIC" id="fig|795359.3.peg.1482"/>
<organism evidence="13 14">
    <name type="scientific">Thermodesulfobacterium geofontis (strain OPF15)</name>
    <dbReference type="NCBI Taxonomy" id="795359"/>
    <lineage>
        <taxon>Bacteria</taxon>
        <taxon>Pseudomonadati</taxon>
        <taxon>Thermodesulfobacteriota</taxon>
        <taxon>Thermodesulfobacteria</taxon>
        <taxon>Thermodesulfobacteriales</taxon>
        <taxon>Thermodesulfobacteriaceae</taxon>
        <taxon>Thermodesulfobacterium</taxon>
    </lineage>
</organism>
<dbReference type="InterPro" id="IPR003043">
    <property type="entry name" value="Uropor_MeTrfase_CS"/>
</dbReference>
<dbReference type="InterPro" id="IPR003754">
    <property type="entry name" value="4pyrrol_synth_uPrphyn_synth"/>
</dbReference>
<dbReference type="Proteomes" id="UP000006583">
    <property type="component" value="Chromosome"/>
</dbReference>
<evidence type="ECO:0000313" key="13">
    <source>
        <dbReference type="EMBL" id="AEH23535.1"/>
    </source>
</evidence>
<dbReference type="CDD" id="cd11642">
    <property type="entry name" value="SUMT"/>
    <property type="match status" value="1"/>
</dbReference>
<comment type="pathway">
    <text evidence="9">Cofactor biosynthesis; adenosylcobalamin biosynthesis; precorrin-2 from uroporphyrinogen III: step 1/1.</text>
</comment>
<dbReference type="NCBIfam" id="NF004790">
    <property type="entry name" value="PRK06136.1"/>
    <property type="match status" value="1"/>
</dbReference>
<dbReference type="eggNOG" id="COG0007">
    <property type="taxonomic scope" value="Bacteria"/>
</dbReference>
<dbReference type="STRING" id="795359.TOPB45_1456"/>
<evidence type="ECO:0000313" key="14">
    <source>
        <dbReference type="Proteomes" id="UP000006583"/>
    </source>
</evidence>
<dbReference type="EC" id="2.1.1.107" evidence="2"/>
<dbReference type="InterPro" id="IPR014776">
    <property type="entry name" value="4pyrrole_Mease_sub2"/>
</dbReference>
<keyword evidence="13" id="KW-0456">Lyase</keyword>
<evidence type="ECO:0000256" key="6">
    <source>
        <dbReference type="ARBA" id="ARBA00022691"/>
    </source>
</evidence>
<evidence type="ECO:0000256" key="2">
    <source>
        <dbReference type="ARBA" id="ARBA00012162"/>
    </source>
</evidence>
<comment type="similarity">
    <text evidence="1 10">Belongs to the precorrin methyltransferase family.</text>
</comment>
<dbReference type="InterPro" id="IPR050161">
    <property type="entry name" value="Siro_Cobalamin_biosynth"/>
</dbReference>
<dbReference type="PANTHER" id="PTHR45790">
    <property type="entry name" value="SIROHEME SYNTHASE-RELATED"/>
    <property type="match status" value="1"/>
</dbReference>
<evidence type="ECO:0000256" key="4">
    <source>
        <dbReference type="ARBA" id="ARBA00022603"/>
    </source>
</evidence>
<dbReference type="OrthoDB" id="9815856at2"/>
<keyword evidence="4 10" id="KW-0489">Methyltransferase</keyword>
<accession>F8C343</accession>
<dbReference type="RefSeq" id="WP_013910233.1">
    <property type="nucleotide sequence ID" value="NC_015682.1"/>
</dbReference>
<proteinExistence type="inferred from homology"/>
<dbReference type="NCBIfam" id="TIGR01469">
    <property type="entry name" value="cobA_cysG_Cterm"/>
    <property type="match status" value="1"/>
</dbReference>
<feature type="domain" description="Tetrapyrrole methylase" evidence="11">
    <location>
        <begin position="5"/>
        <end position="216"/>
    </location>
</feature>
<dbReference type="EMBL" id="CP002829">
    <property type="protein sequence ID" value="AEH23535.1"/>
    <property type="molecule type" value="Genomic_DNA"/>
</dbReference>
<sequence length="510" mass="56875">MKKGKVYLVGAGPGDPGLFTLKGKKVLEEADVVIYDYLANPRLLDFCKEEAEKIYVGKKAGAHTLPQEEINKLLVEKAKEGKIVVRLKGGDPFLFGRGGEEAEALVEENIPFEVVPGITSAIAVPAYAGIPVTHRDYTSTLAIITGHEAENKEESKIDFLALSKIGTLIFLMGVKNLPYIAKRLIEEGKNPNTPVAVIQWGTIPNQKTVTGTLENIAEKVKEKGITAPAIIIIGEVVKLREKFNWFESKPLFGKKIIITRTREQASKLAEKLEELGAICYEIPTIKVEPILNEKVFQMIEELSKYDWIVFTSENGVKTFLKTLWKKGKDLRALGGVKIAVIGKATKNVLENYGIFPDLIPEKDYTQEGLVSAFSKLDLKNKYILIARAKETREVLPEKLRELGAKVEVLPIYETKICEESKEKLKEILKEGVDLITFTSSSTVKNFFKLIEDAEKEQLKNIIFVSIGPITSSTLKEFGFEPHIEAEEYTIEGLVRAIENYFSKNEGGVIK</sequence>
<protein>
    <recommendedName>
        <fullName evidence="2">uroporphyrinogen-III C-methyltransferase</fullName>
        <ecNumber evidence="2">2.1.1.107</ecNumber>
    </recommendedName>
</protein>
<dbReference type="Gene3D" id="3.40.50.10090">
    <property type="match status" value="2"/>
</dbReference>
<keyword evidence="6" id="KW-0949">S-adenosyl-L-methionine</keyword>
<dbReference type="SUPFAM" id="SSF53790">
    <property type="entry name" value="Tetrapyrrole methylase"/>
    <property type="match status" value="1"/>
</dbReference>
<keyword evidence="5 10" id="KW-0808">Transferase</keyword>
<evidence type="ECO:0000259" key="12">
    <source>
        <dbReference type="Pfam" id="PF02602"/>
    </source>
</evidence>
<reference evidence="13 14" key="1">
    <citation type="journal article" date="2013" name="Genome Announc.">
        <title>Complete genome sequence of the hyperthermophilic sulfate-reducing bacterium Thermodesulfobacterium geofontis OPF15T.</title>
        <authorList>
            <person name="Elkins J.G."/>
            <person name="Hamilton-Brehm S.D."/>
            <person name="Lucas S."/>
            <person name="Han J."/>
            <person name="Lapidus A."/>
            <person name="Cheng J.F."/>
            <person name="Goodwin L.A."/>
            <person name="Pitluck S."/>
            <person name="Peters L."/>
            <person name="Mikhailova N."/>
            <person name="Davenport K.W."/>
            <person name="Detter J.C."/>
            <person name="Han C.S."/>
            <person name="Tapia R."/>
            <person name="Land M.L."/>
            <person name="Hauser L."/>
            <person name="Kyrpides N.C."/>
            <person name="Ivanova N.N."/>
            <person name="Pagani I."/>
            <person name="Bruce D."/>
            <person name="Woyke T."/>
            <person name="Cottingham R.W."/>
        </authorList>
    </citation>
    <scope>NUCLEOTIDE SEQUENCE [LARGE SCALE GENOMIC DNA]</scope>
    <source>
        <strain evidence="13 14">OPF15</strain>
    </source>
</reference>
<evidence type="ECO:0000256" key="7">
    <source>
        <dbReference type="ARBA" id="ARBA00023244"/>
    </source>
</evidence>
<dbReference type="FunFam" id="3.40.1010.10:FF:000001">
    <property type="entry name" value="Siroheme synthase"/>
    <property type="match status" value="1"/>
</dbReference>
<dbReference type="Pfam" id="PF00590">
    <property type="entry name" value="TP_methylase"/>
    <property type="match status" value="1"/>
</dbReference>
<dbReference type="InterPro" id="IPR014777">
    <property type="entry name" value="4pyrrole_Mease_sub1"/>
</dbReference>
<dbReference type="InterPro" id="IPR035996">
    <property type="entry name" value="4pyrrol_Methylase_sf"/>
</dbReference>
<dbReference type="GO" id="GO:0009236">
    <property type="term" value="P:cobalamin biosynthetic process"/>
    <property type="evidence" value="ECO:0007669"/>
    <property type="project" value="UniProtKB-KW"/>
</dbReference>
<dbReference type="InterPro" id="IPR000878">
    <property type="entry name" value="4pyrrol_Mease"/>
</dbReference>
<dbReference type="PANTHER" id="PTHR45790:SF3">
    <property type="entry name" value="S-ADENOSYL-L-METHIONINE-DEPENDENT UROPORPHYRINOGEN III METHYLTRANSFERASE, CHLOROPLASTIC"/>
    <property type="match status" value="1"/>
</dbReference>
<dbReference type="GO" id="GO:0019354">
    <property type="term" value="P:siroheme biosynthetic process"/>
    <property type="evidence" value="ECO:0007669"/>
    <property type="project" value="InterPro"/>
</dbReference>
<evidence type="ECO:0000256" key="8">
    <source>
        <dbReference type="ARBA" id="ARBA00025705"/>
    </source>
</evidence>
<dbReference type="Gene3D" id="3.40.1010.10">
    <property type="entry name" value="Cobalt-precorrin-4 Transmethylase, Domain 1"/>
    <property type="match status" value="1"/>
</dbReference>
<comment type="pathway">
    <text evidence="8">Porphyrin-containing compound metabolism; siroheme biosynthesis; precorrin-2 from uroporphyrinogen III: step 1/1.</text>
</comment>
<dbReference type="GO" id="GO:0004851">
    <property type="term" value="F:uroporphyrin-III C-methyltransferase activity"/>
    <property type="evidence" value="ECO:0007669"/>
    <property type="project" value="UniProtKB-EC"/>
</dbReference>